<keyword evidence="9 10" id="KW-0472">Membrane</keyword>
<dbReference type="EMBL" id="JAKUCV010004797">
    <property type="protein sequence ID" value="KAJ4834026.1"/>
    <property type="molecule type" value="Genomic_DNA"/>
</dbReference>
<evidence type="ECO:0000256" key="5">
    <source>
        <dbReference type="ARBA" id="ARBA00022842"/>
    </source>
</evidence>
<evidence type="ECO:0000256" key="8">
    <source>
        <dbReference type="ARBA" id="ARBA00023065"/>
    </source>
</evidence>
<feature type="transmembrane region" description="Helical" evidence="10">
    <location>
        <begin position="52"/>
        <end position="71"/>
    </location>
</feature>
<keyword evidence="8" id="KW-0406">Ion transport</keyword>
<name>A0A9Q0FMA2_9ROSI</name>
<dbReference type="AlphaFoldDB" id="A0A9Q0FMA2"/>
<dbReference type="Proteomes" id="UP001141552">
    <property type="component" value="Unassembled WGS sequence"/>
</dbReference>
<keyword evidence="6" id="KW-1278">Translocase</keyword>
<keyword evidence="12" id="KW-1185">Reference proteome</keyword>
<keyword evidence="4 10" id="KW-0812">Transmembrane</keyword>
<evidence type="ECO:0000256" key="10">
    <source>
        <dbReference type="SAM" id="Phobius"/>
    </source>
</evidence>
<dbReference type="GO" id="GO:0016020">
    <property type="term" value="C:membrane"/>
    <property type="evidence" value="ECO:0007669"/>
    <property type="project" value="InterPro"/>
</dbReference>
<evidence type="ECO:0000256" key="2">
    <source>
        <dbReference type="ARBA" id="ARBA00013242"/>
    </source>
</evidence>
<protein>
    <recommendedName>
        <fullName evidence="2">H(+)-exporting diphosphatase</fullName>
        <ecNumber evidence="2">7.1.3.1</ecNumber>
    </recommendedName>
</protein>
<reference evidence="11" key="1">
    <citation type="submission" date="2022-02" db="EMBL/GenBank/DDBJ databases">
        <authorList>
            <person name="Henning P.M."/>
            <person name="McCubbin A.G."/>
            <person name="Shore J.S."/>
        </authorList>
    </citation>
    <scope>NUCLEOTIDE SEQUENCE</scope>
    <source>
        <strain evidence="11">F60SS</strain>
        <tissue evidence="11">Leaves</tissue>
    </source>
</reference>
<evidence type="ECO:0000313" key="12">
    <source>
        <dbReference type="Proteomes" id="UP001141552"/>
    </source>
</evidence>
<evidence type="ECO:0000256" key="4">
    <source>
        <dbReference type="ARBA" id="ARBA00022692"/>
    </source>
</evidence>
<evidence type="ECO:0000313" key="11">
    <source>
        <dbReference type="EMBL" id="KAJ4834026.1"/>
    </source>
</evidence>
<accession>A0A9Q0FMA2</accession>
<dbReference type="OrthoDB" id="1711162at2759"/>
<evidence type="ECO:0000256" key="3">
    <source>
        <dbReference type="ARBA" id="ARBA00022448"/>
    </source>
</evidence>
<evidence type="ECO:0000256" key="9">
    <source>
        <dbReference type="ARBA" id="ARBA00023136"/>
    </source>
</evidence>
<keyword evidence="3" id="KW-0813">Transport</keyword>
<evidence type="ECO:0000256" key="1">
    <source>
        <dbReference type="ARBA" id="ARBA00004127"/>
    </source>
</evidence>
<dbReference type="Pfam" id="PF03030">
    <property type="entry name" value="H_PPase"/>
    <property type="match status" value="1"/>
</dbReference>
<sequence>MMMMMWRPVIWPLTMIGPGFVLSASLHPYILLPSGYSQRTKDLPKWLRSTSAYITGYVGMWVSAVRAMLRVSSSAIETVSERGIAVPLLLVGYGFGASFVALLAQLGGGIYTKAADVGADLVGKVEQGIPEDDPS</sequence>
<keyword evidence="7 10" id="KW-1133">Transmembrane helix</keyword>
<reference evidence="11" key="2">
    <citation type="journal article" date="2023" name="Plants (Basel)">
        <title>Annotation of the Turnera subulata (Passifloraceae) Draft Genome Reveals the S-Locus Evolved after the Divergence of Turneroideae from Passifloroideae in a Stepwise Manner.</title>
        <authorList>
            <person name="Henning P.M."/>
            <person name="Roalson E.H."/>
            <person name="Mir W."/>
            <person name="McCubbin A.G."/>
            <person name="Shore J.S."/>
        </authorList>
    </citation>
    <scope>NUCLEOTIDE SEQUENCE</scope>
    <source>
        <strain evidence="11">F60SS</strain>
    </source>
</reference>
<keyword evidence="5" id="KW-0460">Magnesium</keyword>
<dbReference type="GO" id="GO:0009678">
    <property type="term" value="F:diphosphate hydrolysis-driven proton transmembrane transporter activity"/>
    <property type="evidence" value="ECO:0007669"/>
    <property type="project" value="UniProtKB-EC"/>
</dbReference>
<organism evidence="11 12">
    <name type="scientific">Turnera subulata</name>
    <dbReference type="NCBI Taxonomy" id="218843"/>
    <lineage>
        <taxon>Eukaryota</taxon>
        <taxon>Viridiplantae</taxon>
        <taxon>Streptophyta</taxon>
        <taxon>Embryophyta</taxon>
        <taxon>Tracheophyta</taxon>
        <taxon>Spermatophyta</taxon>
        <taxon>Magnoliopsida</taxon>
        <taxon>eudicotyledons</taxon>
        <taxon>Gunneridae</taxon>
        <taxon>Pentapetalae</taxon>
        <taxon>rosids</taxon>
        <taxon>fabids</taxon>
        <taxon>Malpighiales</taxon>
        <taxon>Passifloraceae</taxon>
        <taxon>Turnera</taxon>
    </lineage>
</organism>
<evidence type="ECO:0000256" key="6">
    <source>
        <dbReference type="ARBA" id="ARBA00022967"/>
    </source>
</evidence>
<dbReference type="InterPro" id="IPR004131">
    <property type="entry name" value="PPase-energised_H-pump"/>
</dbReference>
<comment type="caution">
    <text evidence="11">The sequence shown here is derived from an EMBL/GenBank/DDBJ whole genome shotgun (WGS) entry which is preliminary data.</text>
</comment>
<dbReference type="GO" id="GO:0012505">
    <property type="term" value="C:endomembrane system"/>
    <property type="evidence" value="ECO:0007669"/>
    <property type="project" value="UniProtKB-SubCell"/>
</dbReference>
<dbReference type="PANTHER" id="PTHR31998">
    <property type="entry name" value="K(+)-INSENSITIVE PYROPHOSPHATE-ENERGIZED PROTON PUMP"/>
    <property type="match status" value="1"/>
</dbReference>
<feature type="transmembrane region" description="Helical" evidence="10">
    <location>
        <begin position="83"/>
        <end position="104"/>
    </location>
</feature>
<evidence type="ECO:0000256" key="7">
    <source>
        <dbReference type="ARBA" id="ARBA00022989"/>
    </source>
</evidence>
<gene>
    <name evidence="11" type="ORF">Tsubulata_010740</name>
</gene>
<dbReference type="EC" id="7.1.3.1" evidence="2"/>
<comment type="subcellular location">
    <subcellularLocation>
        <location evidence="1">Endomembrane system</location>
        <topology evidence="1">Multi-pass membrane protein</topology>
    </subcellularLocation>
</comment>
<proteinExistence type="predicted"/>
<dbReference type="GO" id="GO:0004427">
    <property type="term" value="F:inorganic diphosphate phosphatase activity"/>
    <property type="evidence" value="ECO:0007669"/>
    <property type="project" value="InterPro"/>
</dbReference>